<keyword evidence="1" id="KW-0813">Transport</keyword>
<evidence type="ECO:0000313" key="6">
    <source>
        <dbReference type="Proteomes" id="UP000319210"/>
    </source>
</evidence>
<dbReference type="InterPro" id="IPR027417">
    <property type="entry name" value="P-loop_NTPase"/>
</dbReference>
<dbReference type="Proteomes" id="UP000319210">
    <property type="component" value="Unassembled WGS sequence"/>
</dbReference>
<dbReference type="InterPro" id="IPR003439">
    <property type="entry name" value="ABC_transporter-like_ATP-bd"/>
</dbReference>
<dbReference type="Gene3D" id="3.40.50.300">
    <property type="entry name" value="P-loop containing nucleotide triphosphate hydrolases"/>
    <property type="match status" value="1"/>
</dbReference>
<dbReference type="AlphaFoldDB" id="A0A4Y3R6I9"/>
<dbReference type="GO" id="GO:0016887">
    <property type="term" value="F:ATP hydrolysis activity"/>
    <property type="evidence" value="ECO:0007669"/>
    <property type="project" value="InterPro"/>
</dbReference>
<dbReference type="PANTHER" id="PTHR42939">
    <property type="entry name" value="ABC TRANSPORTER ATP-BINDING PROTEIN ALBC-RELATED"/>
    <property type="match status" value="1"/>
</dbReference>
<name>A0A4Y3R6I9_STRCI</name>
<dbReference type="InterPro" id="IPR051782">
    <property type="entry name" value="ABC_Transporter_VariousFunc"/>
</dbReference>
<protein>
    <submittedName>
        <fullName evidence="5">ABC transporter ATP-binding protein</fullName>
    </submittedName>
</protein>
<keyword evidence="3 5" id="KW-0067">ATP-binding</keyword>
<dbReference type="OrthoDB" id="9804819at2"/>
<evidence type="ECO:0000256" key="1">
    <source>
        <dbReference type="ARBA" id="ARBA00022448"/>
    </source>
</evidence>
<keyword evidence="2" id="KW-0547">Nucleotide-binding</keyword>
<keyword evidence="6" id="KW-1185">Reference proteome</keyword>
<dbReference type="PANTHER" id="PTHR42939:SF1">
    <property type="entry name" value="ABC TRANSPORTER ATP-BINDING PROTEIN ALBC-RELATED"/>
    <property type="match status" value="1"/>
</dbReference>
<proteinExistence type="predicted"/>
<dbReference type="CDD" id="cd03230">
    <property type="entry name" value="ABC_DR_subfamily_A"/>
    <property type="match status" value="1"/>
</dbReference>
<organism evidence="5 6">
    <name type="scientific">Streptomyces cacaoi</name>
    <dbReference type="NCBI Taxonomy" id="1898"/>
    <lineage>
        <taxon>Bacteria</taxon>
        <taxon>Bacillati</taxon>
        <taxon>Actinomycetota</taxon>
        <taxon>Actinomycetes</taxon>
        <taxon>Kitasatosporales</taxon>
        <taxon>Streptomycetaceae</taxon>
        <taxon>Streptomyces</taxon>
    </lineage>
</organism>
<reference evidence="5 6" key="1">
    <citation type="submission" date="2019-06" db="EMBL/GenBank/DDBJ databases">
        <title>Whole genome shotgun sequence of Streptomyces cacaoi subsp. cacaoi NBRC 12748.</title>
        <authorList>
            <person name="Hosoyama A."/>
            <person name="Uohara A."/>
            <person name="Ohji S."/>
            <person name="Ichikawa N."/>
        </authorList>
    </citation>
    <scope>NUCLEOTIDE SEQUENCE [LARGE SCALE GENOMIC DNA]</scope>
    <source>
        <strain evidence="5 6">NBRC 12748</strain>
    </source>
</reference>
<dbReference type="PROSITE" id="PS00211">
    <property type="entry name" value="ABC_TRANSPORTER_1"/>
    <property type="match status" value="1"/>
</dbReference>
<feature type="domain" description="ABC transporter" evidence="4">
    <location>
        <begin position="8"/>
        <end position="234"/>
    </location>
</feature>
<accession>A0A4Y3R6I9</accession>
<dbReference type="PROSITE" id="PS50893">
    <property type="entry name" value="ABC_TRANSPORTER_2"/>
    <property type="match status" value="1"/>
</dbReference>
<gene>
    <name evidence="5" type="ORF">SCA03_49380</name>
</gene>
<evidence type="ECO:0000313" key="5">
    <source>
        <dbReference type="EMBL" id="GEB52387.1"/>
    </source>
</evidence>
<dbReference type="InterPro" id="IPR017871">
    <property type="entry name" value="ABC_transporter-like_CS"/>
</dbReference>
<evidence type="ECO:0000259" key="4">
    <source>
        <dbReference type="PROSITE" id="PS50893"/>
    </source>
</evidence>
<dbReference type="InterPro" id="IPR003593">
    <property type="entry name" value="AAA+_ATPase"/>
</dbReference>
<evidence type="ECO:0000256" key="2">
    <source>
        <dbReference type="ARBA" id="ARBA00022741"/>
    </source>
</evidence>
<sequence>MTGAEPAVEASGLVKQFGRRRPAALDGCSFQVGAGSVCALVGPNGAGKSTLLDLAAGVSSPTEGSIRLLGGHTPGEVRERVSYLAQDKQLYPQLTVAETLRMAAGLNPGRWDARYAADVVEQGGVDPGTRVRRLSGGQRTRVALALALGKRPDLLLLDEPMAALDPLARKQFTGLLMAHVAEHGATVLLSSHDLGELTDTCDDLVLLGQGRVRLAGATDALLDAHLLATGRGTVEDLSAHTVVDSRAAGRGTTALLRPAGPLPDGWSTAQPSLEELVVHYLGAPDAPPLDLSAD</sequence>
<dbReference type="Pfam" id="PF00005">
    <property type="entry name" value="ABC_tran"/>
    <property type="match status" value="1"/>
</dbReference>
<dbReference type="SUPFAM" id="SSF52540">
    <property type="entry name" value="P-loop containing nucleoside triphosphate hydrolases"/>
    <property type="match status" value="1"/>
</dbReference>
<dbReference type="RefSeq" id="WP_086815836.1">
    <property type="nucleotide sequence ID" value="NZ_BJMM01000030.1"/>
</dbReference>
<dbReference type="GO" id="GO:0005524">
    <property type="term" value="F:ATP binding"/>
    <property type="evidence" value="ECO:0007669"/>
    <property type="project" value="UniProtKB-KW"/>
</dbReference>
<comment type="caution">
    <text evidence="5">The sequence shown here is derived from an EMBL/GenBank/DDBJ whole genome shotgun (WGS) entry which is preliminary data.</text>
</comment>
<evidence type="ECO:0000256" key="3">
    <source>
        <dbReference type="ARBA" id="ARBA00022840"/>
    </source>
</evidence>
<dbReference type="SMART" id="SM00382">
    <property type="entry name" value="AAA"/>
    <property type="match status" value="1"/>
</dbReference>
<dbReference type="EMBL" id="BJMM01000030">
    <property type="protein sequence ID" value="GEB52387.1"/>
    <property type="molecule type" value="Genomic_DNA"/>
</dbReference>